<keyword evidence="7" id="KW-1185">Reference proteome</keyword>
<dbReference type="Pfam" id="PF03466">
    <property type="entry name" value="LysR_substrate"/>
    <property type="match status" value="1"/>
</dbReference>
<dbReference type="GO" id="GO:0043565">
    <property type="term" value="F:sequence-specific DNA binding"/>
    <property type="evidence" value="ECO:0007669"/>
    <property type="project" value="TreeGrafter"/>
</dbReference>
<proteinExistence type="inferred from homology"/>
<evidence type="ECO:0000256" key="4">
    <source>
        <dbReference type="ARBA" id="ARBA00023163"/>
    </source>
</evidence>
<dbReference type="GO" id="GO:0006351">
    <property type="term" value="P:DNA-templated transcription"/>
    <property type="evidence" value="ECO:0007669"/>
    <property type="project" value="TreeGrafter"/>
</dbReference>
<dbReference type="PANTHER" id="PTHR30537:SF74">
    <property type="entry name" value="HTH-TYPE TRANSCRIPTIONAL REGULATOR TRPI"/>
    <property type="match status" value="1"/>
</dbReference>
<organism evidence="6 7">
    <name type="scientific">Sphingobium boeckii</name>
    <dbReference type="NCBI Taxonomy" id="1082345"/>
    <lineage>
        <taxon>Bacteria</taxon>
        <taxon>Pseudomonadati</taxon>
        <taxon>Pseudomonadota</taxon>
        <taxon>Alphaproteobacteria</taxon>
        <taxon>Sphingomonadales</taxon>
        <taxon>Sphingomonadaceae</taxon>
        <taxon>Sphingobium</taxon>
    </lineage>
</organism>
<dbReference type="EMBL" id="JACIJC010000004">
    <property type="protein sequence ID" value="MBB5686325.1"/>
    <property type="molecule type" value="Genomic_DNA"/>
</dbReference>
<evidence type="ECO:0000256" key="1">
    <source>
        <dbReference type="ARBA" id="ARBA00009437"/>
    </source>
</evidence>
<comment type="similarity">
    <text evidence="1">Belongs to the LysR transcriptional regulatory family.</text>
</comment>
<evidence type="ECO:0000256" key="2">
    <source>
        <dbReference type="ARBA" id="ARBA00023015"/>
    </source>
</evidence>
<dbReference type="RefSeq" id="WP_184018671.1">
    <property type="nucleotide sequence ID" value="NZ_JACIJC010000004.1"/>
</dbReference>
<dbReference type="SUPFAM" id="SSF53850">
    <property type="entry name" value="Periplasmic binding protein-like II"/>
    <property type="match status" value="1"/>
</dbReference>
<dbReference type="GO" id="GO:0003700">
    <property type="term" value="F:DNA-binding transcription factor activity"/>
    <property type="evidence" value="ECO:0007669"/>
    <property type="project" value="InterPro"/>
</dbReference>
<dbReference type="InterPro" id="IPR000847">
    <property type="entry name" value="LysR_HTH_N"/>
</dbReference>
<evidence type="ECO:0000313" key="6">
    <source>
        <dbReference type="EMBL" id="MBB5686325.1"/>
    </source>
</evidence>
<dbReference type="InterPro" id="IPR036390">
    <property type="entry name" value="WH_DNA-bd_sf"/>
</dbReference>
<keyword evidence="2" id="KW-0805">Transcription regulation</keyword>
<dbReference type="Gene3D" id="1.10.10.10">
    <property type="entry name" value="Winged helix-like DNA-binding domain superfamily/Winged helix DNA-binding domain"/>
    <property type="match status" value="1"/>
</dbReference>
<dbReference type="InterPro" id="IPR058163">
    <property type="entry name" value="LysR-type_TF_proteobact-type"/>
</dbReference>
<keyword evidence="3" id="KW-0238">DNA-binding</keyword>
<gene>
    <name evidence="6" type="ORF">FHS49_002349</name>
</gene>
<keyword evidence="4" id="KW-0804">Transcription</keyword>
<evidence type="ECO:0000313" key="7">
    <source>
        <dbReference type="Proteomes" id="UP000549617"/>
    </source>
</evidence>
<reference evidence="6 7" key="1">
    <citation type="submission" date="2020-08" db="EMBL/GenBank/DDBJ databases">
        <title>Genomic Encyclopedia of Type Strains, Phase IV (KMG-IV): sequencing the most valuable type-strain genomes for metagenomic binning, comparative biology and taxonomic classification.</title>
        <authorList>
            <person name="Goeker M."/>
        </authorList>
    </citation>
    <scope>NUCLEOTIDE SEQUENCE [LARGE SCALE GENOMIC DNA]</scope>
    <source>
        <strain evidence="6 7">DSM 25079</strain>
    </source>
</reference>
<feature type="domain" description="HTH lysR-type" evidence="5">
    <location>
        <begin position="9"/>
        <end position="66"/>
    </location>
</feature>
<dbReference type="AlphaFoldDB" id="A0A7W9AIL4"/>
<dbReference type="InterPro" id="IPR036388">
    <property type="entry name" value="WH-like_DNA-bd_sf"/>
</dbReference>
<accession>A0A7W9AIL4</accession>
<dbReference type="Proteomes" id="UP000549617">
    <property type="component" value="Unassembled WGS sequence"/>
</dbReference>
<dbReference type="Pfam" id="PF00126">
    <property type="entry name" value="HTH_1"/>
    <property type="match status" value="1"/>
</dbReference>
<evidence type="ECO:0000259" key="5">
    <source>
        <dbReference type="PROSITE" id="PS50931"/>
    </source>
</evidence>
<protein>
    <submittedName>
        <fullName evidence="6">LysR family glycine cleavage system transcriptional activator</fullName>
    </submittedName>
</protein>
<dbReference type="Gene3D" id="3.40.190.10">
    <property type="entry name" value="Periplasmic binding protein-like II"/>
    <property type="match status" value="2"/>
</dbReference>
<name>A0A7W9AIL4_9SPHN</name>
<evidence type="ECO:0000256" key="3">
    <source>
        <dbReference type="ARBA" id="ARBA00023125"/>
    </source>
</evidence>
<dbReference type="FunFam" id="1.10.10.10:FF:000001">
    <property type="entry name" value="LysR family transcriptional regulator"/>
    <property type="match status" value="1"/>
</dbReference>
<dbReference type="SUPFAM" id="SSF46785">
    <property type="entry name" value="Winged helix' DNA-binding domain"/>
    <property type="match status" value="1"/>
</dbReference>
<dbReference type="PROSITE" id="PS50931">
    <property type="entry name" value="HTH_LYSR"/>
    <property type="match status" value="1"/>
</dbReference>
<sequence length="308" mass="33682">MGLITRTNLPLNALRAFEAVARAKSFRAGAQALSVTQSAVSRHIAVLEAQVSVKLFLRRPNGVDVTQEGAQLLEAVSRGLGAIEQAMHQITGSKQLRIHIPPAFLHSLAMPFLREFREANPDVSVDLSSTIGTGIRMDGLDLAIVFDRPRVGESIRDLLWEIQLTPVCKPELVSKYRDAGLSALMASEDLLHVRIADEPANLLWARYAAEIGYQLDHSRGVIFETMTLAIDYAIAGMGVALADVTMYADRLKSGDLATPFPSGAKVGYGYYLQINPEAMKETIVRRFRASLIDRFSAFVSQTQPSSIG</sequence>
<comment type="caution">
    <text evidence="6">The sequence shown here is derived from an EMBL/GenBank/DDBJ whole genome shotgun (WGS) entry which is preliminary data.</text>
</comment>
<dbReference type="PANTHER" id="PTHR30537">
    <property type="entry name" value="HTH-TYPE TRANSCRIPTIONAL REGULATOR"/>
    <property type="match status" value="1"/>
</dbReference>
<dbReference type="InterPro" id="IPR005119">
    <property type="entry name" value="LysR_subst-bd"/>
</dbReference>
<dbReference type="PRINTS" id="PR00039">
    <property type="entry name" value="HTHLYSR"/>
</dbReference>